<gene>
    <name evidence="2" type="ORF">EGN73_03805</name>
</gene>
<dbReference type="Pfam" id="PF12867">
    <property type="entry name" value="DinB_2"/>
    <property type="match status" value="1"/>
</dbReference>
<dbReference type="InterPro" id="IPR024775">
    <property type="entry name" value="DinB-like"/>
</dbReference>
<dbReference type="RefSeq" id="WP_219287146.1">
    <property type="nucleotide sequence ID" value="NZ_RPHB01000002.1"/>
</dbReference>
<dbReference type="AlphaFoldDB" id="A0A951MBN7"/>
<evidence type="ECO:0000313" key="3">
    <source>
        <dbReference type="Proteomes" id="UP000727490"/>
    </source>
</evidence>
<evidence type="ECO:0000313" key="2">
    <source>
        <dbReference type="EMBL" id="MBW3466932.1"/>
    </source>
</evidence>
<protein>
    <submittedName>
        <fullName evidence="2">DinB family protein</fullName>
    </submittedName>
</protein>
<reference evidence="2 3" key="1">
    <citation type="journal article" date="2020" name="Syst. Appl. Microbiol.">
        <title>Arthrospiribacter ruber gen. nov., sp. nov., a novel bacterium isolated from Arthrospira cultures.</title>
        <authorList>
            <person name="Waleron M."/>
            <person name="Misztak A."/>
            <person name="Waleron M.M."/>
            <person name="Furmaniak M."/>
            <person name="Mrozik A."/>
            <person name="Waleron K."/>
        </authorList>
    </citation>
    <scope>NUCLEOTIDE SEQUENCE [LARGE SCALE GENOMIC DNA]</scope>
    <source>
        <strain evidence="2 3">DPMB0001</strain>
    </source>
</reference>
<organism evidence="2 3">
    <name type="scientific">Arthrospiribacter ruber</name>
    <dbReference type="NCBI Taxonomy" id="2487934"/>
    <lineage>
        <taxon>Bacteria</taxon>
        <taxon>Pseudomonadati</taxon>
        <taxon>Bacteroidota</taxon>
        <taxon>Cytophagia</taxon>
        <taxon>Cytophagales</taxon>
        <taxon>Cyclobacteriaceae</taxon>
        <taxon>Arthrospiribacter</taxon>
    </lineage>
</organism>
<keyword evidence="3" id="KW-1185">Reference proteome</keyword>
<accession>A0A951MBN7</accession>
<comment type="caution">
    <text evidence="2">The sequence shown here is derived from an EMBL/GenBank/DDBJ whole genome shotgun (WGS) entry which is preliminary data.</text>
</comment>
<dbReference type="Proteomes" id="UP000727490">
    <property type="component" value="Unassembled WGS sequence"/>
</dbReference>
<dbReference type="EMBL" id="RPHB01000002">
    <property type="protein sequence ID" value="MBW3466932.1"/>
    <property type="molecule type" value="Genomic_DNA"/>
</dbReference>
<evidence type="ECO:0000259" key="1">
    <source>
        <dbReference type="Pfam" id="PF12867"/>
    </source>
</evidence>
<feature type="domain" description="DinB-like" evidence="1">
    <location>
        <begin position="43"/>
        <end position="164"/>
    </location>
</feature>
<dbReference type="PROSITE" id="PS51257">
    <property type="entry name" value="PROKAR_LIPOPROTEIN"/>
    <property type="match status" value="1"/>
</dbReference>
<name>A0A951MBN7_9BACT</name>
<sequence>MKHLIAYLPLFLLLFSCEPKGHSENERAEAFFDHRTAILETSERSKDYTLTILDQTPDSLFGYRPTEEMFYFSQHFIHSAEFACDVLGGTLGFESPYKDYRPAPNLSKEDTKAEILRMYAFIEEIVNEMSPGDFEKEVEFGGESMAAWRVFQIVENHKVHHRGYSIVYLRLNGIAVKGYLGA</sequence>
<proteinExistence type="predicted"/>